<sequence length="185" mass="20403">MGVELWLVRHGETLWSREGRMTGWSDLELTPEGQAQALALRPWLSTGLFTAVYSSDLRRAVVTARLAYGEPRPEPRLRELNFGRLEGLGWGELEPAQQAALTAFEGFVAPGGESTAQLWARLEAFFGALPSGRYLCFTHGGPIRAVLRRMGQDLWIAPGAVVGLDWSQKRRLEPEALSRGGVCRG</sequence>
<dbReference type="AlphaFoldDB" id="A0A399F5A1"/>
<dbReference type="PANTHER" id="PTHR48100">
    <property type="entry name" value="BROAD-SPECIFICITY PHOSPHATASE YOR283W-RELATED"/>
    <property type="match status" value="1"/>
</dbReference>
<dbReference type="EMBL" id="QWLB01000044">
    <property type="protein sequence ID" value="RIH91398.1"/>
    <property type="molecule type" value="Genomic_DNA"/>
</dbReference>
<dbReference type="RefSeq" id="WP_119358129.1">
    <property type="nucleotide sequence ID" value="NZ_BJXM01000008.1"/>
</dbReference>
<keyword evidence="3" id="KW-1185">Reference proteome</keyword>
<dbReference type="Gene3D" id="3.40.50.1240">
    <property type="entry name" value="Phosphoglycerate mutase-like"/>
    <property type="match status" value="1"/>
</dbReference>
<dbReference type="InterPro" id="IPR013078">
    <property type="entry name" value="His_Pase_superF_clade-1"/>
</dbReference>
<dbReference type="GO" id="GO:0016791">
    <property type="term" value="F:phosphatase activity"/>
    <property type="evidence" value="ECO:0007669"/>
    <property type="project" value="TreeGrafter"/>
</dbReference>
<accession>A0A399F5A1</accession>
<protein>
    <submittedName>
        <fullName evidence="2">Putative phosphoserine phosphatase 2</fullName>
        <ecNumber evidence="2">3.1.3.3</ecNumber>
    </submittedName>
</protein>
<evidence type="ECO:0000313" key="3">
    <source>
        <dbReference type="Proteomes" id="UP000266178"/>
    </source>
</evidence>
<feature type="binding site" evidence="1">
    <location>
        <position position="59"/>
    </location>
    <ligand>
        <name>substrate</name>
    </ligand>
</feature>
<evidence type="ECO:0000313" key="2">
    <source>
        <dbReference type="EMBL" id="RIH91398.1"/>
    </source>
</evidence>
<dbReference type="EC" id="3.1.3.3" evidence="2"/>
<reference evidence="2 3" key="1">
    <citation type="submission" date="2018-08" db="EMBL/GenBank/DDBJ databases">
        <title>Meiothermus granaticius genome AF-68 sequencing project.</title>
        <authorList>
            <person name="Da Costa M.S."/>
            <person name="Albuquerque L."/>
            <person name="Raposo P."/>
            <person name="Froufe H.J.C."/>
            <person name="Barroso C.S."/>
            <person name="Egas C."/>
        </authorList>
    </citation>
    <scope>NUCLEOTIDE SEQUENCE [LARGE SCALE GENOMIC DNA]</scope>
    <source>
        <strain evidence="2 3">AF-68</strain>
    </source>
</reference>
<dbReference type="Pfam" id="PF00300">
    <property type="entry name" value="His_Phos_1"/>
    <property type="match status" value="1"/>
</dbReference>
<dbReference type="InterPro" id="IPR050275">
    <property type="entry name" value="PGM_Phosphatase"/>
</dbReference>
<dbReference type="OrthoDB" id="9781415at2"/>
<dbReference type="InterPro" id="IPR029033">
    <property type="entry name" value="His_PPase_superfam"/>
</dbReference>
<proteinExistence type="predicted"/>
<name>A0A399F5A1_9DEIN</name>
<dbReference type="Proteomes" id="UP000266178">
    <property type="component" value="Unassembled WGS sequence"/>
</dbReference>
<dbReference type="GO" id="GO:0005737">
    <property type="term" value="C:cytoplasm"/>
    <property type="evidence" value="ECO:0007669"/>
    <property type="project" value="TreeGrafter"/>
</dbReference>
<dbReference type="SMART" id="SM00855">
    <property type="entry name" value="PGAM"/>
    <property type="match status" value="1"/>
</dbReference>
<dbReference type="SUPFAM" id="SSF53254">
    <property type="entry name" value="Phosphoglycerate mutase-like"/>
    <property type="match status" value="1"/>
</dbReference>
<gene>
    <name evidence="2" type="primary">pspB</name>
    <name evidence="2" type="ORF">Mgrana_02679</name>
</gene>
<feature type="binding site" evidence="1">
    <location>
        <begin position="22"/>
        <end position="23"/>
    </location>
    <ligand>
        <name>substrate</name>
    </ligand>
</feature>
<dbReference type="PANTHER" id="PTHR48100:SF1">
    <property type="entry name" value="HISTIDINE PHOSPHATASE FAMILY PROTEIN-RELATED"/>
    <property type="match status" value="1"/>
</dbReference>
<organism evidence="2 3">
    <name type="scientific">Meiothermus granaticius NBRC 107808</name>
    <dbReference type="NCBI Taxonomy" id="1227551"/>
    <lineage>
        <taxon>Bacteria</taxon>
        <taxon>Thermotogati</taxon>
        <taxon>Deinococcota</taxon>
        <taxon>Deinococci</taxon>
        <taxon>Thermales</taxon>
        <taxon>Thermaceae</taxon>
        <taxon>Meiothermus</taxon>
    </lineage>
</organism>
<comment type="caution">
    <text evidence="2">The sequence shown here is derived from an EMBL/GenBank/DDBJ whole genome shotgun (WGS) entry which is preliminary data.</text>
</comment>
<dbReference type="CDD" id="cd07067">
    <property type="entry name" value="HP_PGM_like"/>
    <property type="match status" value="1"/>
</dbReference>
<evidence type="ECO:0000256" key="1">
    <source>
        <dbReference type="PIRSR" id="PIRSR613078-2"/>
    </source>
</evidence>
<keyword evidence="2" id="KW-0378">Hydrolase</keyword>